<gene>
    <name evidence="2" type="ORF">LGLO00237_LOCUS26742</name>
</gene>
<proteinExistence type="predicted"/>
<reference evidence="2" key="1">
    <citation type="submission" date="2021-01" db="EMBL/GenBank/DDBJ databases">
        <authorList>
            <person name="Corre E."/>
            <person name="Pelletier E."/>
            <person name="Niang G."/>
            <person name="Scheremetjew M."/>
            <person name="Finn R."/>
            <person name="Kale V."/>
            <person name="Holt S."/>
            <person name="Cochrane G."/>
            <person name="Meng A."/>
            <person name="Brown T."/>
            <person name="Cohen L."/>
        </authorList>
    </citation>
    <scope>NUCLEOTIDE SEQUENCE</scope>
    <source>
        <strain evidence="2">CCCM811</strain>
    </source>
</reference>
<dbReference type="SUPFAM" id="SSF47954">
    <property type="entry name" value="Cyclin-like"/>
    <property type="match status" value="2"/>
</dbReference>
<accession>A0A6V3RDZ1</accession>
<protein>
    <submittedName>
        <fullName evidence="2">Uncharacterized protein</fullName>
    </submittedName>
</protein>
<dbReference type="PANTHER" id="PTHR10177">
    <property type="entry name" value="CYCLINS"/>
    <property type="match status" value="1"/>
</dbReference>
<feature type="compositionally biased region" description="Basic residues" evidence="1">
    <location>
        <begin position="68"/>
        <end position="77"/>
    </location>
</feature>
<dbReference type="Gene3D" id="1.10.472.10">
    <property type="entry name" value="Cyclin-like"/>
    <property type="match status" value="2"/>
</dbReference>
<dbReference type="AlphaFoldDB" id="A0A6V3RDZ1"/>
<feature type="region of interest" description="Disordered" evidence="1">
    <location>
        <begin position="31"/>
        <end position="101"/>
    </location>
</feature>
<dbReference type="InterPro" id="IPR039361">
    <property type="entry name" value="Cyclin"/>
</dbReference>
<sequence>MQRNRSYHGKSAVVKTKKTEFQRITRFKPNLHMNGVADDPDDGCKAKNHRRSTEKKLQETRSYSPRSRSYRRGRKRAKQVEGRVGVPNIEWSPKDPKGKTNKRRRLDFHELVKADYRARHKTKRRVSISELISMTQGKLLQFMEPAVAAFLLEDIGTFSGNGPEWQYLLQHIMFRGRAIIPRPFRMGKASAAGGAGQQVKIARMSIRDRVKEHILRINHEWTSFHPGLLRMFFPILCAWLVELHFELFGSDARMWNTPLGIVHTAMRYLFFFLSKKRLVTSKRLQLVGVSCYRIALDQEFGRANTLKLGLDDKRYAYYTDNAYTPDEVGQMCLDIRDTLPHHSICRPSVLKELLHVLGLYSDTIVVLFANYAVDLAMHHSKFYEVMASDVAAAAILFAHKEAKGRAIDKASERRILHFIWRKSIDELEPTVKALRKLYCTATSYETGAQQHCSIKAWLVIKYYRGKFIELSSQQQSSRRCRKSLFR</sequence>
<dbReference type="InterPro" id="IPR036915">
    <property type="entry name" value="Cyclin-like_sf"/>
</dbReference>
<name>A0A6V3RDZ1_9EUKA</name>
<evidence type="ECO:0000313" key="2">
    <source>
        <dbReference type="EMBL" id="CAE0674966.1"/>
    </source>
</evidence>
<evidence type="ECO:0000256" key="1">
    <source>
        <dbReference type="SAM" id="MobiDB-lite"/>
    </source>
</evidence>
<organism evidence="2">
    <name type="scientific">Lotharella globosa</name>
    <dbReference type="NCBI Taxonomy" id="91324"/>
    <lineage>
        <taxon>Eukaryota</taxon>
        <taxon>Sar</taxon>
        <taxon>Rhizaria</taxon>
        <taxon>Cercozoa</taxon>
        <taxon>Chlorarachniophyceae</taxon>
        <taxon>Lotharella</taxon>
    </lineage>
</organism>
<dbReference type="EMBL" id="HBIV01037607">
    <property type="protein sequence ID" value="CAE0674966.1"/>
    <property type="molecule type" value="Transcribed_RNA"/>
</dbReference>